<evidence type="ECO:0000313" key="3">
    <source>
        <dbReference type="EMBL" id="CAJ0852631.1"/>
    </source>
</evidence>
<dbReference type="AlphaFoldDB" id="A0AA48LX93"/>
<keyword evidence="1" id="KW-1133">Transmembrane helix</keyword>
<feature type="transmembrane region" description="Helical" evidence="1">
    <location>
        <begin position="6"/>
        <end position="27"/>
    </location>
</feature>
<dbReference type="PANTHER" id="PTHR30383">
    <property type="entry name" value="THIOESTERASE 1/PROTEASE 1/LYSOPHOSPHOLIPASE L1"/>
    <property type="match status" value="1"/>
</dbReference>
<organism evidence="3">
    <name type="scientific">freshwater sediment metagenome</name>
    <dbReference type="NCBI Taxonomy" id="556182"/>
    <lineage>
        <taxon>unclassified sequences</taxon>
        <taxon>metagenomes</taxon>
        <taxon>ecological metagenomes</taxon>
    </lineage>
</organism>
<protein>
    <recommendedName>
        <fullName evidence="2">SGNH hydrolase-type esterase domain-containing protein</fullName>
    </recommendedName>
</protein>
<dbReference type="InterPro" id="IPR051532">
    <property type="entry name" value="Ester_Hydrolysis_Enzymes"/>
</dbReference>
<dbReference type="InterPro" id="IPR036514">
    <property type="entry name" value="SGNH_hydro_sf"/>
</dbReference>
<sequence>MNSCSFAVVLMGIILAVAGFCLTDGAIRLAIRFALAKRVGGVFAPALIVAGDSLAASCPFGKLFRRPFAVLNLAAGGATLMEIAGQIHRARDIRAEWLLIDGGLNDLLFDDAAPQQAEADFRALFRRIGENCKVIVTLMPYVADPTQTTRIEAANLKLSRLCAERGYRVIDLNPLIARNGVRKADMTHDGLHFSAKAEQLWLQAVSAALDKKRGAA</sequence>
<keyword evidence="1" id="KW-0812">Transmembrane</keyword>
<name>A0AA48LX93_9ZZZZ</name>
<dbReference type="EMBL" id="OY288114">
    <property type="protein sequence ID" value="CAJ0852631.1"/>
    <property type="molecule type" value="Genomic_DNA"/>
</dbReference>
<keyword evidence="1" id="KW-0472">Membrane</keyword>
<dbReference type="InterPro" id="IPR013830">
    <property type="entry name" value="SGNH_hydro"/>
</dbReference>
<evidence type="ECO:0000256" key="1">
    <source>
        <dbReference type="SAM" id="Phobius"/>
    </source>
</evidence>
<reference evidence="3" key="1">
    <citation type="submission" date="2023-07" db="EMBL/GenBank/DDBJ databases">
        <authorList>
            <person name="Pelsma A.J. K."/>
        </authorList>
    </citation>
    <scope>NUCLEOTIDE SEQUENCE</scope>
</reference>
<dbReference type="SUPFAM" id="SSF52266">
    <property type="entry name" value="SGNH hydrolase"/>
    <property type="match status" value="1"/>
</dbReference>
<evidence type="ECO:0000259" key="2">
    <source>
        <dbReference type="Pfam" id="PF13472"/>
    </source>
</evidence>
<dbReference type="Gene3D" id="3.40.50.1110">
    <property type="entry name" value="SGNH hydrolase"/>
    <property type="match status" value="1"/>
</dbReference>
<feature type="domain" description="SGNH hydrolase-type esterase" evidence="2">
    <location>
        <begin position="61"/>
        <end position="199"/>
    </location>
</feature>
<accession>A0AA48LX93</accession>
<gene>
    <name evidence="3" type="ORF">AMST5_00572</name>
</gene>
<proteinExistence type="predicted"/>
<dbReference type="Pfam" id="PF13472">
    <property type="entry name" value="Lipase_GDSL_2"/>
    <property type="match status" value="1"/>
</dbReference>